<protein>
    <recommendedName>
        <fullName evidence="3">Thioredoxin domain-containing protein</fullName>
    </recommendedName>
</protein>
<keyword evidence="2" id="KW-1185">Reference proteome</keyword>
<dbReference type="PROSITE" id="PS51257">
    <property type="entry name" value="PROKAR_LIPOPROTEIN"/>
    <property type="match status" value="1"/>
</dbReference>
<accession>A0A4U5TQN1</accession>
<evidence type="ECO:0000313" key="1">
    <source>
        <dbReference type="EMBL" id="TKS56222.1"/>
    </source>
</evidence>
<reference evidence="1 2" key="1">
    <citation type="submission" date="2019-04" db="EMBL/GenBank/DDBJ databases">
        <title>Psychroflexus halotolerans sp. nov., isolated from a marine solar saltern.</title>
        <authorList>
            <person name="Feng X."/>
        </authorList>
    </citation>
    <scope>NUCLEOTIDE SEQUENCE [LARGE SCALE GENOMIC DNA]</scope>
    <source>
        <strain evidence="1 2">WDS2C27</strain>
    </source>
</reference>
<comment type="caution">
    <text evidence="1">The sequence shown here is derived from an EMBL/GenBank/DDBJ whole genome shotgun (WGS) entry which is preliminary data.</text>
</comment>
<evidence type="ECO:0008006" key="3">
    <source>
        <dbReference type="Google" id="ProtNLM"/>
    </source>
</evidence>
<dbReference type="RefSeq" id="WP_138932338.1">
    <property type="nucleotide sequence ID" value="NZ_SWMU01000003.1"/>
</dbReference>
<name>A0A4U5TQN1_9FLAO</name>
<dbReference type="Proteomes" id="UP000306552">
    <property type="component" value="Unassembled WGS sequence"/>
</dbReference>
<gene>
    <name evidence="1" type="ORF">FCN74_09440</name>
</gene>
<dbReference type="OrthoDB" id="1146847at2"/>
<dbReference type="AlphaFoldDB" id="A0A4U5TQN1"/>
<dbReference type="EMBL" id="SWMU01000003">
    <property type="protein sequence ID" value="TKS56222.1"/>
    <property type="molecule type" value="Genomic_DNA"/>
</dbReference>
<sequence length="468" mass="55498">MRNVVVCLISLLFLACSNNRNDLTYFGGGIVNPKDDYVILLQQDSIIDSIPIDKNGHFSYEFNLKEPGLLTFKHGYDPQIVYLEPHDSLKLRVNTLQFDESLVYDGTSGIENNFLIENYLLNQKNSELILSYYKISPEDFQFKTDSIKTSREHKLKSLKEKHQLSEEFLKIAQKSIDFEYYDMRERYAFLMNKYNHKKARNISENFYSYRDNIDFKYKNTSNLFGYHRFLDNYLKNLSIELCQKIHPSKDCYDLNTYNNLDHRIQLVDSLVEHKNLRKQFLQRFIQEEIIYAQTPEHLKHTSKLIEKFDFSKADKNRLKALVNFQSSLIVDADLKHVKIKSKDFKNHELEDVMKKNLSVVYSWSVQSPSHHKLRIKKIKELKTKYPNIQFIGINIDYKNPDKWLDAVKNFNCNSENEFMIVAENHAAFYRNYLNKVIFLNKDCIVKKSEIILSNIEFDKHIEDFIASQ</sequence>
<organism evidence="1 2">
    <name type="scientific">Mesohalobacter halotolerans</name>
    <dbReference type="NCBI Taxonomy" id="1883405"/>
    <lineage>
        <taxon>Bacteria</taxon>
        <taxon>Pseudomonadati</taxon>
        <taxon>Bacteroidota</taxon>
        <taxon>Flavobacteriia</taxon>
        <taxon>Flavobacteriales</taxon>
        <taxon>Flavobacteriaceae</taxon>
        <taxon>Mesohalobacter</taxon>
    </lineage>
</organism>
<evidence type="ECO:0000313" key="2">
    <source>
        <dbReference type="Proteomes" id="UP000306552"/>
    </source>
</evidence>
<proteinExistence type="predicted"/>
<dbReference type="Gene3D" id="3.40.30.10">
    <property type="entry name" value="Glutaredoxin"/>
    <property type="match status" value="1"/>
</dbReference>